<proteinExistence type="predicted"/>
<reference evidence="1" key="1">
    <citation type="journal article" date="2017" name="Vet. Microbiol.">
        <title>Characterization of NDM-5-positive extensively resistant Escherichia coli isolates from dairy cows.</title>
        <authorList>
            <person name="He T."/>
            <person name="Wei R."/>
            <person name="Zhang L."/>
            <person name="Sun L."/>
            <person name="Pang M."/>
            <person name="Wang R."/>
            <person name="Wang Y."/>
        </authorList>
    </citation>
    <scope>NUCLEOTIDE SEQUENCE</scope>
    <source>
        <strain evidence="1">XG-E1</strain>
        <plasmid evidence="1">pXGE1mcr</plasmid>
    </source>
</reference>
<evidence type="ECO:0000313" key="1">
    <source>
        <dbReference type="EMBL" id="ASI38283.1"/>
    </source>
</evidence>
<protein>
    <submittedName>
        <fullName evidence="1">Membrane protein</fullName>
    </submittedName>
</protein>
<sequence length="61" mass="6396">MMIAPRRRRKLGANAKANSANPLLACAAGKHLSGMVLRILSSIGKYGSVPSKIVKCTGQTT</sequence>
<dbReference type="AlphaFoldDB" id="A0A220ITU7"/>
<organism evidence="1">
    <name type="scientific">Escherichia coli</name>
    <dbReference type="NCBI Taxonomy" id="562"/>
    <lineage>
        <taxon>Bacteria</taxon>
        <taxon>Pseudomonadati</taxon>
        <taxon>Pseudomonadota</taxon>
        <taxon>Gammaproteobacteria</taxon>
        <taxon>Enterobacterales</taxon>
        <taxon>Enterobacteriaceae</taxon>
        <taxon>Escherichia</taxon>
    </lineage>
</organism>
<accession>A0A220ITU7</accession>
<keyword evidence="1" id="KW-0614">Plasmid</keyword>
<geneLocation type="plasmid" evidence="1">
    <name>pXGE1mcr</name>
</geneLocation>
<dbReference type="EMBL" id="KY990887">
    <property type="protein sequence ID" value="ASI38283.1"/>
    <property type="molecule type" value="Genomic_DNA"/>
</dbReference>
<name>A0A220ITU7_ECOLX</name>